<comment type="caution">
    <text evidence="2">The sequence shown here is derived from an EMBL/GenBank/DDBJ whole genome shotgun (WGS) entry which is preliminary data.</text>
</comment>
<evidence type="ECO:0000313" key="2">
    <source>
        <dbReference type="EMBL" id="KAK0368720.1"/>
    </source>
</evidence>
<feature type="region of interest" description="Disordered" evidence="1">
    <location>
        <begin position="1"/>
        <end position="82"/>
    </location>
</feature>
<dbReference type="Pfam" id="PF12520">
    <property type="entry name" value="DUF3723"/>
    <property type="match status" value="1"/>
</dbReference>
<evidence type="ECO:0000313" key="3">
    <source>
        <dbReference type="Proteomes" id="UP001169217"/>
    </source>
</evidence>
<proteinExistence type="predicted"/>
<gene>
    <name evidence="2" type="ORF">CLIM01_13924</name>
</gene>
<evidence type="ECO:0000256" key="1">
    <source>
        <dbReference type="SAM" id="MobiDB-lite"/>
    </source>
</evidence>
<keyword evidence="3" id="KW-1185">Reference proteome</keyword>
<dbReference type="InterPro" id="IPR022198">
    <property type="entry name" value="DUF3723"/>
</dbReference>
<reference evidence="2" key="1">
    <citation type="submission" date="2023-04" db="EMBL/GenBank/DDBJ databases">
        <title>Colletotrichum limetticola genome sequence.</title>
        <authorList>
            <person name="Baroncelli R."/>
        </authorList>
    </citation>
    <scope>NUCLEOTIDE SEQUENCE</scope>
    <source>
        <strain evidence="2">KLA-Anderson</strain>
    </source>
</reference>
<protein>
    <recommendedName>
        <fullName evidence="4">ParB-like nuclease</fullName>
    </recommendedName>
</protein>
<name>A0ABQ9PA43_9PEZI</name>
<accession>A0ABQ9PA43</accession>
<feature type="compositionally biased region" description="Basic and acidic residues" evidence="1">
    <location>
        <begin position="53"/>
        <end position="75"/>
    </location>
</feature>
<organism evidence="2 3">
    <name type="scientific">Colletotrichum limetticola</name>
    <dbReference type="NCBI Taxonomy" id="1209924"/>
    <lineage>
        <taxon>Eukaryota</taxon>
        <taxon>Fungi</taxon>
        <taxon>Dikarya</taxon>
        <taxon>Ascomycota</taxon>
        <taxon>Pezizomycotina</taxon>
        <taxon>Sordariomycetes</taxon>
        <taxon>Hypocreomycetidae</taxon>
        <taxon>Glomerellales</taxon>
        <taxon>Glomerellaceae</taxon>
        <taxon>Colletotrichum</taxon>
        <taxon>Colletotrichum acutatum species complex</taxon>
    </lineage>
</organism>
<dbReference type="EMBL" id="JARUPT010000784">
    <property type="protein sequence ID" value="KAK0368720.1"/>
    <property type="molecule type" value="Genomic_DNA"/>
</dbReference>
<feature type="region of interest" description="Disordered" evidence="1">
    <location>
        <begin position="853"/>
        <end position="879"/>
    </location>
</feature>
<dbReference type="Proteomes" id="UP001169217">
    <property type="component" value="Unassembled WGS sequence"/>
</dbReference>
<feature type="region of interest" description="Disordered" evidence="1">
    <location>
        <begin position="680"/>
        <end position="706"/>
    </location>
</feature>
<sequence length="879" mass="99179">MFAAPRAITHEPSLSNEMPVMRSDRVAKRRSSQPADAQAERPKRPRGLTTADEDARRSPQRREFETGDEARHPAAADEPCSDHMVAVREARPYFLMTAKVRTSDMTFDWSRMRNRLLRDDGVENLVQYFESFGVLRDLPENFMRAVVSRDELEAVRRHLLDESPDELLNRHPSFASWPSVNGTRIEVIAGHHRAAALNRYLARRGDADPGSEEHWWVCELYDRERLPDGLRIQIQNNIDRNNKTLESHGCTWRSVAHLLSQSERGGSEELWEDLADLSRQPDPAAGLEAIVCHRLGIIGNQQKVPVRRLLLLWKNDTWRPVVTEWCDARIGEDLFNISRWEWMMASGIEDGRDQGTNLDGEYFANHWTGSVRALQFWLQWIRNVLLLFDHVRVATGSTFDPSLRDYELLRERCGGGSESRPTTANALKGLFYPTGEVGAGCDDGRRGFLSDTRDAAQYRRCYELFASHLPCDLFNIAGHMRTAKADGMVLAKVMRHVTQWIDPSAEKSNHRDMTKSPYRKKLVPSFRTVVARARADATSCPPAVVRICRVLGISLDNLAFTGGDAGFGDSSVPARYFRGLVGDSAGDAAGGLCDVLSIELQNDVWRKIQPRLKEWKTNNDLNRSLDDHDDEAEAPGRAAKPYCARFETTDGDWRGILDVVRQWLGPEVVPVARRPLSSRLRRTPERDVASRRPSSGSDRDSGPVQRCGLRGGVAVPRWRLKFATDVPFRSIPQLVKTGFEHLRRRTLKSSLEKDVAAHYELARDLLQEAIDSHNELCDLILIIALTFGYAKGTPFVKGYKEEFRPSGKPPNLGSERAASIVIRMLWLLMPVAFDKAEADGRIRKRTDLLRRVGKSARRRMDGGGSSSIEVPKASEVPGL</sequence>
<evidence type="ECO:0008006" key="4">
    <source>
        <dbReference type="Google" id="ProtNLM"/>
    </source>
</evidence>